<dbReference type="Proteomes" id="UP000475582">
    <property type="component" value="Unassembled WGS sequence"/>
</dbReference>
<comment type="caution">
    <text evidence="2">The sequence shown here is derived from an EMBL/GenBank/DDBJ whole genome shotgun (WGS) entry which is preliminary data.</text>
</comment>
<dbReference type="AlphaFoldDB" id="A0A6L6PIB3"/>
<comment type="similarity">
    <text evidence="1">Belongs to the phD/YefM antitoxin family.</text>
</comment>
<proteinExistence type="inferred from homology"/>
<dbReference type="OrthoDB" id="8779301at2"/>
<evidence type="ECO:0000313" key="2">
    <source>
        <dbReference type="EMBL" id="MTV38780.1"/>
    </source>
</evidence>
<name>A0A6L6PIB3_9BURK</name>
<sequence length="92" mass="10601">MLKVSEVEIAHELDRYLHQALTQTVVVEKADHASVVVLSLAEFERLQEAEDRHFAEAARKANVEGYLNHEHEVRTRLATAMRARRLACIRRP</sequence>
<accession>A0A6L6PIB3</accession>
<dbReference type="EMBL" id="WNKY01000014">
    <property type="protein sequence ID" value="MTV38780.1"/>
    <property type="molecule type" value="Genomic_DNA"/>
</dbReference>
<keyword evidence="3" id="KW-1185">Reference proteome</keyword>
<protein>
    <recommendedName>
        <fullName evidence="4">Antitoxin</fullName>
    </recommendedName>
</protein>
<gene>
    <name evidence="2" type="ORF">GM676_14475</name>
</gene>
<evidence type="ECO:0000313" key="3">
    <source>
        <dbReference type="Proteomes" id="UP000475582"/>
    </source>
</evidence>
<evidence type="ECO:0000256" key="1">
    <source>
        <dbReference type="ARBA" id="ARBA00009981"/>
    </source>
</evidence>
<reference evidence="2 3" key="1">
    <citation type="submission" date="2019-11" db="EMBL/GenBank/DDBJ databases">
        <title>Type strains purchased from KCTC, JCM and DSMZ.</title>
        <authorList>
            <person name="Lu H."/>
        </authorList>
    </citation>
    <scope>NUCLEOTIDE SEQUENCE [LARGE SCALE GENOMIC DNA]</scope>
    <source>
        <strain evidence="2 3">KCTC 22382</strain>
    </source>
</reference>
<organism evidence="2 3">
    <name type="scientific">Duganella radicis</name>
    <dbReference type="NCBI Taxonomy" id="551988"/>
    <lineage>
        <taxon>Bacteria</taxon>
        <taxon>Pseudomonadati</taxon>
        <taxon>Pseudomonadota</taxon>
        <taxon>Betaproteobacteria</taxon>
        <taxon>Burkholderiales</taxon>
        <taxon>Oxalobacteraceae</taxon>
        <taxon>Telluria group</taxon>
        <taxon>Duganella</taxon>
    </lineage>
</organism>
<dbReference type="InterPro" id="IPR036165">
    <property type="entry name" value="YefM-like_sf"/>
</dbReference>
<dbReference type="SUPFAM" id="SSF143120">
    <property type="entry name" value="YefM-like"/>
    <property type="match status" value="1"/>
</dbReference>
<dbReference type="RefSeq" id="WP_155464358.1">
    <property type="nucleotide sequence ID" value="NZ_WNKY01000014.1"/>
</dbReference>
<evidence type="ECO:0008006" key="4">
    <source>
        <dbReference type="Google" id="ProtNLM"/>
    </source>
</evidence>